<reference evidence="1" key="2">
    <citation type="journal article" name="Front. Microbiol.">
        <title>Degradative Capacity of Two Strains of Rhodonia placenta: From Phenotype to Genotype.</title>
        <authorList>
            <person name="Kolle M."/>
            <person name="Horta M.A.C."/>
            <person name="Nowrousian M."/>
            <person name="Ohm R.A."/>
            <person name="Benz J.P."/>
            <person name="Pilgard A."/>
        </authorList>
    </citation>
    <scope>NUCLEOTIDE SEQUENCE</scope>
    <source>
        <strain evidence="1">FPRL280</strain>
    </source>
</reference>
<proteinExistence type="predicted"/>
<accession>A0A8H7P311</accession>
<reference evidence="1" key="1">
    <citation type="submission" date="2020-11" db="EMBL/GenBank/DDBJ databases">
        <authorList>
            <person name="Koelle M."/>
            <person name="Horta M.A.C."/>
            <person name="Nowrousian M."/>
            <person name="Ohm R.A."/>
            <person name="Benz P."/>
            <person name="Pilgard A."/>
        </authorList>
    </citation>
    <scope>NUCLEOTIDE SEQUENCE</scope>
    <source>
        <strain evidence="1">FPRL280</strain>
    </source>
</reference>
<evidence type="ECO:0000313" key="1">
    <source>
        <dbReference type="EMBL" id="KAF9814627.1"/>
    </source>
</evidence>
<dbReference type="AlphaFoldDB" id="A0A8H7P311"/>
<organism evidence="1 2">
    <name type="scientific">Rhodonia placenta</name>
    <dbReference type="NCBI Taxonomy" id="104341"/>
    <lineage>
        <taxon>Eukaryota</taxon>
        <taxon>Fungi</taxon>
        <taxon>Dikarya</taxon>
        <taxon>Basidiomycota</taxon>
        <taxon>Agaricomycotina</taxon>
        <taxon>Agaricomycetes</taxon>
        <taxon>Polyporales</taxon>
        <taxon>Adustoporiaceae</taxon>
        <taxon>Rhodonia</taxon>
    </lineage>
</organism>
<dbReference type="Proteomes" id="UP000639403">
    <property type="component" value="Unassembled WGS sequence"/>
</dbReference>
<dbReference type="EMBL" id="JADOXO010000083">
    <property type="protein sequence ID" value="KAF9814627.1"/>
    <property type="molecule type" value="Genomic_DNA"/>
</dbReference>
<gene>
    <name evidence="1" type="ORF">IEO21_04990</name>
</gene>
<evidence type="ECO:0008006" key="3">
    <source>
        <dbReference type="Google" id="ProtNLM"/>
    </source>
</evidence>
<sequence>MDAFFALANPIPAEEIEQVPVNHDTGGGSTSTTCTIA</sequence>
<name>A0A8H7P311_9APHY</name>
<comment type="caution">
    <text evidence="1">The sequence shown here is derived from an EMBL/GenBank/DDBJ whole genome shotgun (WGS) entry which is preliminary data.</text>
</comment>
<evidence type="ECO:0000313" key="2">
    <source>
        <dbReference type="Proteomes" id="UP000639403"/>
    </source>
</evidence>
<protein>
    <recommendedName>
        <fullName evidence="3">Pheromone</fullName>
    </recommendedName>
</protein>